<sequence length="191" mass="20856">MMHRPVHGLILGFLAVSLTVGASGCATKSGYGAGDELSASEERIPDQAIREPAPQEVGTPVTRTSPGMRAELSARNATGAERSILPDVLFDFDRATLRLDALPILDANAKKLADEGTTRILLEGRGDEMGTSAYNLVLGERRAAAVRSYLKQLGLDMDLRTTSYGKDRPLCFEHQQECWQKNRSVHFVVKE</sequence>
<dbReference type="SUPFAM" id="SSF103088">
    <property type="entry name" value="OmpA-like"/>
    <property type="match status" value="1"/>
</dbReference>
<evidence type="ECO:0000256" key="1">
    <source>
        <dbReference type="ARBA" id="ARBA00004442"/>
    </source>
</evidence>
<comment type="subcellular location">
    <subcellularLocation>
        <location evidence="1">Cell outer membrane</location>
    </subcellularLocation>
</comment>
<evidence type="ECO:0000256" key="4">
    <source>
        <dbReference type="PROSITE-ProRule" id="PRU00473"/>
    </source>
</evidence>
<dbReference type="Pfam" id="PF00691">
    <property type="entry name" value="OmpA"/>
    <property type="match status" value="1"/>
</dbReference>
<dbReference type="PANTHER" id="PTHR30329">
    <property type="entry name" value="STATOR ELEMENT OF FLAGELLAR MOTOR COMPLEX"/>
    <property type="match status" value="1"/>
</dbReference>
<name>A0A330L8F9_9BACT</name>
<keyword evidence="8" id="KW-1185">Reference proteome</keyword>
<feature type="signal peptide" evidence="5">
    <location>
        <begin position="1"/>
        <end position="22"/>
    </location>
</feature>
<feature type="chain" id="PRO_5016290231" evidence="5">
    <location>
        <begin position="23"/>
        <end position="191"/>
    </location>
</feature>
<dbReference type="PROSITE" id="PS51257">
    <property type="entry name" value="PROKAR_LIPOPROTEIN"/>
    <property type="match status" value="1"/>
</dbReference>
<evidence type="ECO:0000256" key="2">
    <source>
        <dbReference type="ARBA" id="ARBA00023136"/>
    </source>
</evidence>
<dbReference type="AlphaFoldDB" id="A0A330L8F9"/>
<dbReference type="CDD" id="cd07185">
    <property type="entry name" value="OmpA_C-like"/>
    <property type="match status" value="1"/>
</dbReference>
<dbReference type="PRINTS" id="PR01021">
    <property type="entry name" value="OMPADOMAIN"/>
</dbReference>
<dbReference type="PROSITE" id="PS51123">
    <property type="entry name" value="OMPA_2"/>
    <property type="match status" value="1"/>
</dbReference>
<accession>A0A330L8F9</accession>
<dbReference type="InterPro" id="IPR050330">
    <property type="entry name" value="Bact_OuterMem_StrucFunc"/>
</dbReference>
<keyword evidence="7" id="KW-0449">Lipoprotein</keyword>
<dbReference type="InterPro" id="IPR036737">
    <property type="entry name" value="OmpA-like_sf"/>
</dbReference>
<evidence type="ECO:0000259" key="6">
    <source>
        <dbReference type="PROSITE" id="PS51123"/>
    </source>
</evidence>
<evidence type="ECO:0000313" key="7">
    <source>
        <dbReference type="EMBL" id="SPP66230.1"/>
    </source>
</evidence>
<keyword evidence="5" id="KW-0732">Signal</keyword>
<evidence type="ECO:0000313" key="8">
    <source>
        <dbReference type="Proteomes" id="UP000248168"/>
    </source>
</evidence>
<proteinExistence type="predicted"/>
<reference evidence="8" key="1">
    <citation type="submission" date="2018-04" db="EMBL/GenBank/DDBJ databases">
        <authorList>
            <person name="Lucker S."/>
            <person name="Sakoula D."/>
        </authorList>
    </citation>
    <scope>NUCLEOTIDE SEQUENCE [LARGE SCALE GENOMIC DNA]</scope>
</reference>
<feature type="domain" description="OmpA-like" evidence="6">
    <location>
        <begin position="77"/>
        <end position="191"/>
    </location>
</feature>
<dbReference type="PANTHER" id="PTHR30329:SF21">
    <property type="entry name" value="LIPOPROTEIN YIAD-RELATED"/>
    <property type="match status" value="1"/>
</dbReference>
<dbReference type="RefSeq" id="WP_121990426.1">
    <property type="nucleotide sequence ID" value="NZ_OUNR01000019.1"/>
</dbReference>
<gene>
    <name evidence="7" type="ORF">NITLEN_60033</name>
</gene>
<evidence type="ECO:0000256" key="5">
    <source>
        <dbReference type="SAM" id="SignalP"/>
    </source>
</evidence>
<protein>
    <submittedName>
        <fullName evidence="7">Putative Peptidoglycan-associated lipoprotein</fullName>
    </submittedName>
</protein>
<organism evidence="7 8">
    <name type="scientific">Nitrospira lenta</name>
    <dbReference type="NCBI Taxonomy" id="1436998"/>
    <lineage>
        <taxon>Bacteria</taxon>
        <taxon>Pseudomonadati</taxon>
        <taxon>Nitrospirota</taxon>
        <taxon>Nitrospiria</taxon>
        <taxon>Nitrospirales</taxon>
        <taxon>Nitrospiraceae</taxon>
        <taxon>Nitrospira</taxon>
    </lineage>
</organism>
<dbReference type="Gene3D" id="3.30.1330.60">
    <property type="entry name" value="OmpA-like domain"/>
    <property type="match status" value="1"/>
</dbReference>
<evidence type="ECO:0000256" key="3">
    <source>
        <dbReference type="ARBA" id="ARBA00023237"/>
    </source>
</evidence>
<keyword evidence="2 4" id="KW-0472">Membrane</keyword>
<dbReference type="GO" id="GO:0009279">
    <property type="term" value="C:cell outer membrane"/>
    <property type="evidence" value="ECO:0007669"/>
    <property type="project" value="UniProtKB-SubCell"/>
</dbReference>
<dbReference type="InParanoid" id="A0A330L8F9"/>
<dbReference type="Proteomes" id="UP000248168">
    <property type="component" value="Unassembled WGS sequence"/>
</dbReference>
<dbReference type="InterPro" id="IPR006665">
    <property type="entry name" value="OmpA-like"/>
</dbReference>
<keyword evidence="3" id="KW-0998">Cell outer membrane</keyword>
<dbReference type="EMBL" id="OUNR01000019">
    <property type="protein sequence ID" value="SPP66230.1"/>
    <property type="molecule type" value="Genomic_DNA"/>
</dbReference>
<dbReference type="InterPro" id="IPR006664">
    <property type="entry name" value="OMP_bac"/>
</dbReference>
<dbReference type="OrthoDB" id="9809164at2"/>